<evidence type="ECO:0000256" key="4">
    <source>
        <dbReference type="ARBA" id="ARBA00022827"/>
    </source>
</evidence>
<sequence>MAYSSPYLYFVILYVLVYYVNAFNLYTSPADVGNKSYDFVIVGGGTAGCVLAARLTEDPGVRVLVVEAGGDNHDPDALNTTIPFLAPTLANSAVTWNFTTTPQQELQNRSVAFERGHVLGGSSSVNVLAYQRGSDEVYDRWARVVEDDGWAWKNVRRYYLRNSRIVPPADGHSITGQFIPSAHGNGPVQVSFDNRHDVSNDFVLGAAKMATDTHKFRLDLNAGNFTGTSFLQSSIGSGIRSSSATAYLDPLRIGRENLDVLIGTRATKLISSKTKGKSPSIEGVELGQTKGSACVSVMTKKEVILSAGVIGTPMILQLSGIGPAAQLKQLGISTLVDIPDVGSNLMDQPFAALYWFVNSSQTWDEYLRNTTIEAEDLEEWKTKHQGLLAGASAGSVSYVRLPSNASIFKTVPDPSAGLESAHVEMLYTNGFSRLGLIPFPDKGNFMTVEHVVVSPTSRGSVRLNSSDPFAAPIIDPNYLSSEFDRFAMMAGIRSTFDFLKLPAFKGFIGEPLVDLQLDSGSDATLLGYIRNNTVTVNHGCGTARMSPVGADWGVLDPNLKVKKVNGLRVVDASSIVLIPETHIQAPTYIIAEKAADMIKSDYRLR</sequence>
<dbReference type="Gene3D" id="3.30.560.10">
    <property type="entry name" value="Glucose Oxidase, domain 3"/>
    <property type="match status" value="1"/>
</dbReference>
<evidence type="ECO:0000259" key="8">
    <source>
        <dbReference type="Pfam" id="PF00732"/>
    </source>
</evidence>
<dbReference type="GO" id="GO:0016614">
    <property type="term" value="F:oxidoreductase activity, acting on CH-OH group of donors"/>
    <property type="evidence" value="ECO:0007669"/>
    <property type="project" value="InterPro"/>
</dbReference>
<gene>
    <name evidence="10" type="ORF">NA57DRAFT_65059</name>
</gene>
<dbReference type="OrthoDB" id="269227at2759"/>
<comment type="cofactor">
    <cofactor evidence="1 6">
        <name>FAD</name>
        <dbReference type="ChEBI" id="CHEBI:57692"/>
    </cofactor>
</comment>
<feature type="binding site" evidence="6">
    <location>
        <position position="118"/>
    </location>
    <ligand>
        <name>FAD</name>
        <dbReference type="ChEBI" id="CHEBI:57692"/>
    </ligand>
</feature>
<protein>
    <submittedName>
        <fullName evidence="10">Aryl-alcohol-oxidase from pleurotus Eryingii</fullName>
    </submittedName>
</protein>
<keyword evidence="4 6" id="KW-0274">FAD</keyword>
<feature type="active site" description="Proton donor" evidence="5">
    <location>
        <position position="538"/>
    </location>
</feature>
<feature type="transmembrane region" description="Helical" evidence="7">
    <location>
        <begin position="7"/>
        <end position="26"/>
    </location>
</feature>
<evidence type="ECO:0000259" key="9">
    <source>
        <dbReference type="Pfam" id="PF05199"/>
    </source>
</evidence>
<keyword evidence="7" id="KW-0472">Membrane</keyword>
<keyword evidence="3" id="KW-0285">Flavoprotein</keyword>
<dbReference type="InterPro" id="IPR000172">
    <property type="entry name" value="GMC_OxRdtase_N"/>
</dbReference>
<evidence type="ECO:0000313" key="11">
    <source>
        <dbReference type="Proteomes" id="UP000799772"/>
    </source>
</evidence>
<dbReference type="InterPro" id="IPR012132">
    <property type="entry name" value="GMC_OxRdtase"/>
</dbReference>
<organism evidence="10 11">
    <name type="scientific">Rhizodiscina lignyota</name>
    <dbReference type="NCBI Taxonomy" id="1504668"/>
    <lineage>
        <taxon>Eukaryota</taxon>
        <taxon>Fungi</taxon>
        <taxon>Dikarya</taxon>
        <taxon>Ascomycota</taxon>
        <taxon>Pezizomycotina</taxon>
        <taxon>Dothideomycetes</taxon>
        <taxon>Pleosporomycetidae</taxon>
        <taxon>Aulographales</taxon>
        <taxon>Rhizodiscinaceae</taxon>
        <taxon>Rhizodiscina</taxon>
    </lineage>
</organism>
<dbReference type="SUPFAM" id="SSF51905">
    <property type="entry name" value="FAD/NAD(P)-binding domain"/>
    <property type="match status" value="1"/>
</dbReference>
<feature type="domain" description="Glucose-methanol-choline oxidoreductase N-terminal" evidence="8">
    <location>
        <begin position="37"/>
        <end position="349"/>
    </location>
</feature>
<comment type="caution">
    <text evidence="10">The sequence shown here is derived from an EMBL/GenBank/DDBJ whole genome shotgun (WGS) entry which is preliminary data.</text>
</comment>
<evidence type="ECO:0000256" key="3">
    <source>
        <dbReference type="ARBA" id="ARBA00022630"/>
    </source>
</evidence>
<keyword evidence="11" id="KW-1185">Reference proteome</keyword>
<comment type="similarity">
    <text evidence="2">Belongs to the GMC oxidoreductase family.</text>
</comment>
<dbReference type="Gene3D" id="3.50.50.60">
    <property type="entry name" value="FAD/NAD(P)-binding domain"/>
    <property type="match status" value="1"/>
</dbReference>
<dbReference type="InterPro" id="IPR007867">
    <property type="entry name" value="GMC_OxRtase_C"/>
</dbReference>
<dbReference type="PANTHER" id="PTHR11552:SF147">
    <property type="entry name" value="CHOLINE DEHYDROGENASE, MITOCHONDRIAL"/>
    <property type="match status" value="1"/>
</dbReference>
<evidence type="ECO:0000256" key="6">
    <source>
        <dbReference type="PIRSR" id="PIRSR000137-2"/>
    </source>
</evidence>
<dbReference type="AlphaFoldDB" id="A0A9P4IF31"/>
<dbReference type="PANTHER" id="PTHR11552">
    <property type="entry name" value="GLUCOSE-METHANOL-CHOLINE GMC OXIDOREDUCTASE"/>
    <property type="match status" value="1"/>
</dbReference>
<evidence type="ECO:0000256" key="2">
    <source>
        <dbReference type="ARBA" id="ARBA00010790"/>
    </source>
</evidence>
<feature type="domain" description="Glucose-methanol-choline oxidoreductase C-terminal" evidence="9">
    <location>
        <begin position="455"/>
        <end position="591"/>
    </location>
</feature>
<accession>A0A9P4IF31</accession>
<dbReference type="Pfam" id="PF00732">
    <property type="entry name" value="GMC_oxred_N"/>
    <property type="match status" value="1"/>
</dbReference>
<evidence type="ECO:0000256" key="5">
    <source>
        <dbReference type="PIRSR" id="PIRSR000137-1"/>
    </source>
</evidence>
<dbReference type="PIRSF" id="PIRSF000137">
    <property type="entry name" value="Alcohol_oxidase"/>
    <property type="match status" value="1"/>
</dbReference>
<name>A0A9P4IF31_9PEZI</name>
<dbReference type="EMBL" id="ML978124">
    <property type="protein sequence ID" value="KAF2100581.1"/>
    <property type="molecule type" value="Genomic_DNA"/>
</dbReference>
<dbReference type="InterPro" id="IPR036188">
    <property type="entry name" value="FAD/NAD-bd_sf"/>
</dbReference>
<keyword evidence="7" id="KW-1133">Transmembrane helix</keyword>
<dbReference type="Proteomes" id="UP000799772">
    <property type="component" value="Unassembled WGS sequence"/>
</dbReference>
<keyword evidence="7" id="KW-0812">Transmembrane</keyword>
<dbReference type="GO" id="GO:0050660">
    <property type="term" value="F:flavin adenine dinucleotide binding"/>
    <property type="evidence" value="ECO:0007669"/>
    <property type="project" value="InterPro"/>
</dbReference>
<evidence type="ECO:0000313" key="10">
    <source>
        <dbReference type="EMBL" id="KAF2100581.1"/>
    </source>
</evidence>
<feature type="active site" description="Proton acceptor" evidence="5">
    <location>
        <position position="582"/>
    </location>
</feature>
<proteinExistence type="inferred from homology"/>
<reference evidence="10" key="1">
    <citation type="journal article" date="2020" name="Stud. Mycol.">
        <title>101 Dothideomycetes genomes: a test case for predicting lifestyles and emergence of pathogens.</title>
        <authorList>
            <person name="Haridas S."/>
            <person name="Albert R."/>
            <person name="Binder M."/>
            <person name="Bloem J."/>
            <person name="Labutti K."/>
            <person name="Salamov A."/>
            <person name="Andreopoulos B."/>
            <person name="Baker S."/>
            <person name="Barry K."/>
            <person name="Bills G."/>
            <person name="Bluhm B."/>
            <person name="Cannon C."/>
            <person name="Castanera R."/>
            <person name="Culley D."/>
            <person name="Daum C."/>
            <person name="Ezra D."/>
            <person name="Gonzalez J."/>
            <person name="Henrissat B."/>
            <person name="Kuo A."/>
            <person name="Liang C."/>
            <person name="Lipzen A."/>
            <person name="Lutzoni F."/>
            <person name="Magnuson J."/>
            <person name="Mondo S."/>
            <person name="Nolan M."/>
            <person name="Ohm R."/>
            <person name="Pangilinan J."/>
            <person name="Park H.-J."/>
            <person name="Ramirez L."/>
            <person name="Alfaro M."/>
            <person name="Sun H."/>
            <person name="Tritt A."/>
            <person name="Yoshinaga Y."/>
            <person name="Zwiers L.-H."/>
            <person name="Turgeon B."/>
            <person name="Goodwin S."/>
            <person name="Spatafora J."/>
            <person name="Crous P."/>
            <person name="Grigoriev I."/>
        </authorList>
    </citation>
    <scope>NUCLEOTIDE SEQUENCE</scope>
    <source>
        <strain evidence="10">CBS 133067</strain>
    </source>
</reference>
<evidence type="ECO:0000256" key="1">
    <source>
        <dbReference type="ARBA" id="ARBA00001974"/>
    </source>
</evidence>
<dbReference type="Pfam" id="PF05199">
    <property type="entry name" value="GMC_oxred_C"/>
    <property type="match status" value="1"/>
</dbReference>
<dbReference type="SUPFAM" id="SSF54373">
    <property type="entry name" value="FAD-linked reductases, C-terminal domain"/>
    <property type="match status" value="1"/>
</dbReference>
<evidence type="ECO:0000256" key="7">
    <source>
        <dbReference type="SAM" id="Phobius"/>
    </source>
</evidence>